<keyword evidence="3" id="KW-0067">ATP-binding</keyword>
<reference evidence="3 4" key="1">
    <citation type="submission" date="2020-03" db="EMBL/GenBank/DDBJ databases">
        <title>Soil Listeria distribution.</title>
        <authorList>
            <person name="Liao J."/>
            <person name="Wiedmann M."/>
        </authorList>
    </citation>
    <scope>NUCLEOTIDE SEQUENCE [LARGE SCALE GENOMIC DNA]</scope>
    <source>
        <strain evidence="3 4">FSL L7-0360</strain>
    </source>
</reference>
<keyword evidence="3" id="KW-0347">Helicase</keyword>
<dbReference type="InterPro" id="IPR045055">
    <property type="entry name" value="DNA2/NAM7-like"/>
</dbReference>
<dbReference type="SUPFAM" id="SSF52540">
    <property type="entry name" value="P-loop containing nucleoside triphosphate hydrolases"/>
    <property type="match status" value="1"/>
</dbReference>
<evidence type="ECO:0000313" key="4">
    <source>
        <dbReference type="Proteomes" id="UP000529446"/>
    </source>
</evidence>
<dbReference type="InterPro" id="IPR027417">
    <property type="entry name" value="P-loop_NTPase"/>
</dbReference>
<proteinExistence type="predicted"/>
<dbReference type="Gene3D" id="3.40.50.300">
    <property type="entry name" value="P-loop containing nucleotide triphosphate hydrolases"/>
    <property type="match status" value="2"/>
</dbReference>
<dbReference type="Pfam" id="PF13087">
    <property type="entry name" value="AAA_12"/>
    <property type="match status" value="1"/>
</dbReference>
<evidence type="ECO:0000313" key="3">
    <source>
        <dbReference type="EMBL" id="MBC2117987.1"/>
    </source>
</evidence>
<dbReference type="InterPro" id="IPR041679">
    <property type="entry name" value="DNA2/NAM7-like_C"/>
</dbReference>
<evidence type="ECO:0000259" key="1">
    <source>
        <dbReference type="Pfam" id="PF13086"/>
    </source>
</evidence>
<dbReference type="AlphaFoldDB" id="A0A7X0YP08"/>
<feature type="domain" description="DNA2/NAM7 helicase helicase" evidence="1">
    <location>
        <begin position="266"/>
        <end position="339"/>
    </location>
</feature>
<dbReference type="EMBL" id="JAARXI010000009">
    <property type="protein sequence ID" value="MBC2117987.1"/>
    <property type="molecule type" value="Genomic_DNA"/>
</dbReference>
<dbReference type="Proteomes" id="UP000529446">
    <property type="component" value="Unassembled WGS sequence"/>
</dbReference>
<dbReference type="InterPro" id="IPR047187">
    <property type="entry name" value="SF1_C_Upf1"/>
</dbReference>
<dbReference type="RefSeq" id="WP_185536765.1">
    <property type="nucleotide sequence ID" value="NZ_JAARNA010000002.1"/>
</dbReference>
<sequence>MKATSNVVTYLRNSIAASSNPKIDFSQGKYHPIKINEIESSQVLEGTYQVLFEEFWGDMSQDKKDKTTEINVLICPKIAKLDIVESKRTEANLEALTGLFFIPATLDKLGRLAFNKEDGKYPWFPREFLEPMIEPLLSIGSIAEIDTFLSDNIAMLEKITTWPEYLAFIKFFYQFVTSSDFDSESIIRHNNKILLTEDMYIFLDSTINSTFHIMDLYNKLRKDGVSSALLDNFLELKEKPSVPLVENNIAQMQLHTGQMNGEYALSPSQREVMNHMHQLEGGEILAVNGPPGTGKTTLLQSVVANMYVDKALKEEMPPIIVASSTNNQAVTNIIESFGNIEKVGIGVIEERWLTGINSFATYFNSKSRPATGKGYQCTDNQGRLFVKEMESDANLESSKAKFGENFSKYFGKAYVSLEDSRRTILKKLRTINDSKNEFLCLVEEIKLIIGDNTHINEYIRNLDVQIESSDRVAMSARKRIEDWKSHYHKLPWVVRLLSPLGLFSSKIKNHLQQNIESGESRLLKPPLVLNEIEGTYSQLIYDEVCKIDELHKQKELIERLSKRWNEMLVSFKHLGIDLFGGTAVGIDLEALNQVLDSKVRYTEFWLAVHYYEARWLNGDQKCTENQKGKTFKGVLELYFNRLCMITPCLVMTFFMLPKQFKCYVAPNNYEYMYQFIDLLIVDEAGQVSPEIAAPSFALAKNALVVGDVHQIAPVWNLTKPLDTALAISSKIIDCKEGFDQLSRIGVNCSESSVMRVAAKACRYEKFGKGLFLSEHRRCYDEIISYCNDLVYDGNLIPLRGSCKNVETKLDLPPIGYKRISSSKSVRIGTSRQNKEEVKVIVDWIISQFYRIERAYPNEKLDNLVGVVTPFKAQAILIKRELKSRRFKKYEHITVGTVHTFQGAERKVIIFSSVYGSEDGCYFMDASPSMMNVAVSRAKDHFFVFGEMECMDFPSTSASGLLRSYLIGNEIY</sequence>
<name>A0A7X0YP08_9LIST</name>
<feature type="domain" description="DNA2/NAM7 helicase-like C-terminal" evidence="2">
    <location>
        <begin position="769"/>
        <end position="947"/>
    </location>
</feature>
<dbReference type="PANTHER" id="PTHR10887">
    <property type="entry name" value="DNA2/NAM7 HELICASE FAMILY"/>
    <property type="match status" value="1"/>
</dbReference>
<organism evidence="3 4">
    <name type="scientific">Listeria booriae</name>
    <dbReference type="NCBI Taxonomy" id="1552123"/>
    <lineage>
        <taxon>Bacteria</taxon>
        <taxon>Bacillati</taxon>
        <taxon>Bacillota</taxon>
        <taxon>Bacilli</taxon>
        <taxon>Bacillales</taxon>
        <taxon>Listeriaceae</taxon>
        <taxon>Listeria</taxon>
    </lineage>
</organism>
<evidence type="ECO:0000259" key="2">
    <source>
        <dbReference type="Pfam" id="PF13087"/>
    </source>
</evidence>
<dbReference type="PANTHER" id="PTHR10887:SF530">
    <property type="entry name" value="SUPERFAMILY I DNA HELICASES"/>
    <property type="match status" value="1"/>
</dbReference>
<dbReference type="CDD" id="cd18808">
    <property type="entry name" value="SF1_C_Upf1"/>
    <property type="match status" value="1"/>
</dbReference>
<comment type="caution">
    <text evidence="3">The sequence shown here is derived from an EMBL/GenBank/DDBJ whole genome shotgun (WGS) entry which is preliminary data.</text>
</comment>
<dbReference type="InterPro" id="IPR041677">
    <property type="entry name" value="DNA2/NAM7_AAA_11"/>
</dbReference>
<keyword evidence="3" id="KW-0547">Nucleotide-binding</keyword>
<keyword evidence="3" id="KW-0378">Hydrolase</keyword>
<protein>
    <submittedName>
        <fullName evidence="3">DNA helicase</fullName>
    </submittedName>
</protein>
<gene>
    <name evidence="3" type="ORF">HCB06_15245</name>
</gene>
<dbReference type="Pfam" id="PF13086">
    <property type="entry name" value="AAA_11"/>
    <property type="match status" value="1"/>
</dbReference>
<accession>A0A7X0YP08</accession>
<dbReference type="GO" id="GO:0004386">
    <property type="term" value="F:helicase activity"/>
    <property type="evidence" value="ECO:0007669"/>
    <property type="project" value="UniProtKB-KW"/>
</dbReference>